<accession>A0A1H7FM81</accession>
<reference evidence="2" key="1">
    <citation type="submission" date="2016-10" db="EMBL/GenBank/DDBJ databases">
        <authorList>
            <person name="Varghese N."/>
            <person name="Submissions S."/>
        </authorList>
    </citation>
    <scope>NUCLEOTIDE SEQUENCE [LARGE SCALE GENOMIC DNA]</scope>
    <source>
        <strain evidence="2">JS21-1</strain>
    </source>
</reference>
<proteinExistence type="predicted"/>
<dbReference type="EMBL" id="FNZZ01000001">
    <property type="protein sequence ID" value="SEK24445.1"/>
    <property type="molecule type" value="Genomic_DNA"/>
</dbReference>
<organism evidence="1 2">
    <name type="scientific">Sphingomonas palmae</name>
    <dbReference type="NCBI Taxonomy" id="1855283"/>
    <lineage>
        <taxon>Bacteria</taxon>
        <taxon>Pseudomonadati</taxon>
        <taxon>Pseudomonadota</taxon>
        <taxon>Alphaproteobacteria</taxon>
        <taxon>Sphingomonadales</taxon>
        <taxon>Sphingomonadaceae</taxon>
        <taxon>Sphingomonas</taxon>
    </lineage>
</organism>
<protein>
    <submittedName>
        <fullName evidence="1">Uncharacterized protein</fullName>
    </submittedName>
</protein>
<sequence>MATDALSYETETVCAIGKALLTRAMVDAA</sequence>
<name>A0A1H7FM81_9SPHN</name>
<dbReference type="STRING" id="1855283.SAMN05216382_0033"/>
<gene>
    <name evidence="1" type="ORF">SAMN05216382_0033</name>
</gene>
<keyword evidence="2" id="KW-1185">Reference proteome</keyword>
<evidence type="ECO:0000313" key="1">
    <source>
        <dbReference type="EMBL" id="SEK24445.1"/>
    </source>
</evidence>
<evidence type="ECO:0000313" key="2">
    <source>
        <dbReference type="Proteomes" id="UP000199214"/>
    </source>
</evidence>
<dbReference type="Proteomes" id="UP000199214">
    <property type="component" value="Unassembled WGS sequence"/>
</dbReference>
<dbReference type="AlphaFoldDB" id="A0A1H7FM81"/>